<keyword evidence="7" id="KW-0869">Chloride channel</keyword>
<evidence type="ECO:0000313" key="11">
    <source>
        <dbReference type="EMBL" id="PWV65877.1"/>
    </source>
</evidence>
<dbReference type="PANTHER" id="PTHR43427">
    <property type="entry name" value="CHLORIDE CHANNEL PROTEIN CLC-E"/>
    <property type="match status" value="1"/>
</dbReference>
<evidence type="ECO:0000256" key="2">
    <source>
        <dbReference type="ARBA" id="ARBA00022448"/>
    </source>
</evidence>
<feature type="transmembrane region" description="Helical" evidence="10">
    <location>
        <begin position="59"/>
        <end position="81"/>
    </location>
</feature>
<dbReference type="InterPro" id="IPR050368">
    <property type="entry name" value="ClC-type_chloride_channel"/>
</dbReference>
<keyword evidence="5" id="KW-0406">Ion transport</keyword>
<dbReference type="EMBL" id="QGTJ01000001">
    <property type="protein sequence ID" value="PWV65877.1"/>
    <property type="molecule type" value="Genomic_DNA"/>
</dbReference>
<evidence type="ECO:0000256" key="3">
    <source>
        <dbReference type="ARBA" id="ARBA00022692"/>
    </source>
</evidence>
<comment type="subcellular location">
    <subcellularLocation>
        <location evidence="1">Membrane</location>
        <topology evidence="1">Multi-pass membrane protein</topology>
    </subcellularLocation>
</comment>
<evidence type="ECO:0000256" key="8">
    <source>
        <dbReference type="ARBA" id="ARBA00023214"/>
    </source>
</evidence>
<feature type="transmembrane region" description="Helical" evidence="10">
    <location>
        <begin position="154"/>
        <end position="179"/>
    </location>
</feature>
<feature type="transmembrane region" description="Helical" evidence="10">
    <location>
        <begin position="299"/>
        <end position="320"/>
    </location>
</feature>
<dbReference type="InterPro" id="IPR014743">
    <property type="entry name" value="Cl-channel_core"/>
</dbReference>
<sequence>MSDDYDLPRPRNPRVLFLAAGCGLLAGLAMVLFRLTVGFGQTLILGSGHADHFEQLSPLGRLALASGGGLALGILFTLLPLGMRATGVAHVLERIAWHGARLPFANAAVQFIGAATCLICGHSVGREGLAIHIGASFGSLIAEHSALVLAERQLLIACGTAGAIAAAFNTPLAGVALALEVMLGERKLPNLTPVLLAAISATAVSQAAFGDIAVLSPRHLADFVPLQHVPGLLALGAGAGLVAVAFIRLLLRTSALSAALPVLPRLTLGGVLCGLIGMLCPQVMGLGYHTLLDVINGEYAAAAMALMLLAKLLATALGLGCGLPGGLIGPSLLLGALVGGIGGQLLPGALPGLYAVIGMGATMGATLNAPLAALTALLEIVRDPRIILPAMLAIAAADVISHRLFGLPSAFICLLRARGIDYPPPGRG</sequence>
<feature type="transmembrane region" description="Helical" evidence="10">
    <location>
        <begin position="102"/>
        <end position="124"/>
    </location>
</feature>
<name>A0A317N093_9GAMM</name>
<feature type="transmembrane region" description="Helical" evidence="10">
    <location>
        <begin position="229"/>
        <end position="251"/>
    </location>
</feature>
<keyword evidence="3 10" id="KW-0812">Transmembrane</keyword>
<evidence type="ECO:0000256" key="9">
    <source>
        <dbReference type="ARBA" id="ARBA00023303"/>
    </source>
</evidence>
<keyword evidence="9" id="KW-0407">Ion channel</keyword>
<feature type="transmembrane region" description="Helical" evidence="10">
    <location>
        <begin position="191"/>
        <end position="209"/>
    </location>
</feature>
<comment type="caution">
    <text evidence="11">The sequence shown here is derived from an EMBL/GenBank/DDBJ whole genome shotgun (WGS) entry which is preliminary data.</text>
</comment>
<feature type="transmembrane region" description="Helical" evidence="10">
    <location>
        <begin position="327"/>
        <end position="346"/>
    </location>
</feature>
<keyword evidence="4 10" id="KW-1133">Transmembrane helix</keyword>
<dbReference type="InterPro" id="IPR001807">
    <property type="entry name" value="ClC"/>
</dbReference>
<feature type="transmembrane region" description="Helical" evidence="10">
    <location>
        <begin position="15"/>
        <end position="39"/>
    </location>
</feature>
<keyword evidence="2" id="KW-0813">Transport</keyword>
<evidence type="ECO:0000313" key="12">
    <source>
        <dbReference type="Proteomes" id="UP000246569"/>
    </source>
</evidence>
<evidence type="ECO:0000256" key="7">
    <source>
        <dbReference type="ARBA" id="ARBA00023173"/>
    </source>
</evidence>
<dbReference type="Gene3D" id="1.10.3080.10">
    <property type="entry name" value="Clc chloride channel"/>
    <property type="match status" value="1"/>
</dbReference>
<keyword evidence="6 10" id="KW-0472">Membrane</keyword>
<reference evidence="11 12" key="1">
    <citation type="submission" date="2018-05" db="EMBL/GenBank/DDBJ databases">
        <title>Genomic Encyclopedia of Type Strains, Phase IV (KMG-IV): sequencing the most valuable type-strain genomes for metagenomic binning, comparative biology and taxonomic classification.</title>
        <authorList>
            <person name="Goeker M."/>
        </authorList>
    </citation>
    <scope>NUCLEOTIDE SEQUENCE [LARGE SCALE GENOMIC DNA]</scope>
    <source>
        <strain evidence="11 12">DSM 23606</strain>
    </source>
</reference>
<evidence type="ECO:0000256" key="6">
    <source>
        <dbReference type="ARBA" id="ARBA00023136"/>
    </source>
</evidence>
<evidence type="ECO:0000256" key="5">
    <source>
        <dbReference type="ARBA" id="ARBA00023065"/>
    </source>
</evidence>
<dbReference type="Pfam" id="PF00654">
    <property type="entry name" value="Voltage_CLC"/>
    <property type="match status" value="1"/>
</dbReference>
<organism evidence="11 12">
    <name type="scientific">Plasticicumulans acidivorans</name>
    <dbReference type="NCBI Taxonomy" id="886464"/>
    <lineage>
        <taxon>Bacteria</taxon>
        <taxon>Pseudomonadati</taxon>
        <taxon>Pseudomonadota</taxon>
        <taxon>Gammaproteobacteria</taxon>
        <taxon>Candidatus Competibacteraceae</taxon>
        <taxon>Plasticicumulans</taxon>
    </lineage>
</organism>
<feature type="transmembrane region" description="Helical" evidence="10">
    <location>
        <begin position="258"/>
        <end position="279"/>
    </location>
</feature>
<dbReference type="OrthoDB" id="9767361at2"/>
<dbReference type="RefSeq" id="WP_110016863.1">
    <property type="nucleotide sequence ID" value="NZ_QGTJ01000001.1"/>
</dbReference>
<dbReference type="AlphaFoldDB" id="A0A317N093"/>
<dbReference type="Proteomes" id="UP000246569">
    <property type="component" value="Unassembled WGS sequence"/>
</dbReference>
<dbReference type="GO" id="GO:0034707">
    <property type="term" value="C:chloride channel complex"/>
    <property type="evidence" value="ECO:0007669"/>
    <property type="project" value="UniProtKB-KW"/>
</dbReference>
<dbReference type="SUPFAM" id="SSF81340">
    <property type="entry name" value="Clc chloride channel"/>
    <property type="match status" value="1"/>
</dbReference>
<proteinExistence type="predicted"/>
<protein>
    <submittedName>
        <fullName evidence="11">H+/Cl-antiporter ClcA</fullName>
    </submittedName>
</protein>
<accession>A0A317N093</accession>
<dbReference type="GO" id="GO:0005254">
    <property type="term" value="F:chloride channel activity"/>
    <property type="evidence" value="ECO:0007669"/>
    <property type="project" value="UniProtKB-KW"/>
</dbReference>
<evidence type="ECO:0000256" key="4">
    <source>
        <dbReference type="ARBA" id="ARBA00022989"/>
    </source>
</evidence>
<dbReference type="PRINTS" id="PR00762">
    <property type="entry name" value="CLCHANNEL"/>
</dbReference>
<feature type="transmembrane region" description="Helical" evidence="10">
    <location>
        <begin position="352"/>
        <end position="374"/>
    </location>
</feature>
<dbReference type="CDD" id="cd00400">
    <property type="entry name" value="Voltage_gated_ClC"/>
    <property type="match status" value="1"/>
</dbReference>
<evidence type="ECO:0000256" key="1">
    <source>
        <dbReference type="ARBA" id="ARBA00004141"/>
    </source>
</evidence>
<evidence type="ECO:0000256" key="10">
    <source>
        <dbReference type="SAM" id="Phobius"/>
    </source>
</evidence>
<keyword evidence="12" id="KW-1185">Reference proteome</keyword>
<keyword evidence="8" id="KW-0868">Chloride</keyword>
<dbReference type="PANTHER" id="PTHR43427:SF6">
    <property type="entry name" value="CHLORIDE CHANNEL PROTEIN CLC-E"/>
    <property type="match status" value="1"/>
</dbReference>
<gene>
    <name evidence="11" type="ORF">C7443_101363</name>
</gene>